<proteinExistence type="predicted"/>
<evidence type="ECO:0000256" key="1">
    <source>
        <dbReference type="SAM" id="MobiDB-lite"/>
    </source>
</evidence>
<feature type="compositionally biased region" description="Basic and acidic residues" evidence="1">
    <location>
        <begin position="291"/>
        <end position="302"/>
    </location>
</feature>
<feature type="region of interest" description="Disordered" evidence="1">
    <location>
        <begin position="255"/>
        <end position="302"/>
    </location>
</feature>
<protein>
    <submittedName>
        <fullName evidence="2">Uncharacterized protein</fullName>
    </submittedName>
</protein>
<dbReference type="OrthoDB" id="5398685at2759"/>
<accession>A0A8H4LEF2</accession>
<sequence length="302" mass="31977">MAPSDHSAADSRSSKASGDADLAQLLPTVSVEGGRIPFPPRLPPLLHLDSPDPAQRCIMLDHATGRNLAWLPRANPPPDLHSAFCISPLCPWTLRIWVPGALSNTPPDRHPPLSTLPARTQPSPAHPIRQLSPMLCSKKEDQNRVPALATDNMPVLGLPGPCQVTRPHPHACISISPLSSSPPLLLPLSQFPVDFVQCAGAFASPSVRPGTALGYLSLTWSPLHHLRGEQAATALEANLSNLESKLDAILARLDAQGDSQSSTPPAATKAEHPVKASDQADGNVETQVDVDTDKGKGKEDSA</sequence>
<name>A0A8H4LEF2_9HYPO</name>
<dbReference type="Proteomes" id="UP000554235">
    <property type="component" value="Unassembled WGS sequence"/>
</dbReference>
<dbReference type="AlphaFoldDB" id="A0A8H4LEF2"/>
<keyword evidence="3" id="KW-1185">Reference proteome</keyword>
<reference evidence="2 3" key="1">
    <citation type="submission" date="2020-01" db="EMBL/GenBank/DDBJ databases">
        <title>Identification and distribution of gene clusters putatively required for synthesis of sphingolipid metabolism inhibitors in phylogenetically diverse species of the filamentous fungus Fusarium.</title>
        <authorList>
            <person name="Kim H.-S."/>
            <person name="Busman M."/>
            <person name="Brown D.W."/>
            <person name="Divon H."/>
            <person name="Uhlig S."/>
            <person name="Proctor R.H."/>
        </authorList>
    </citation>
    <scope>NUCLEOTIDE SEQUENCE [LARGE SCALE GENOMIC DNA]</scope>
    <source>
        <strain evidence="2 3">NRRL 20459</strain>
    </source>
</reference>
<organism evidence="2 3">
    <name type="scientific">Fusarium albosuccineum</name>
    <dbReference type="NCBI Taxonomy" id="1237068"/>
    <lineage>
        <taxon>Eukaryota</taxon>
        <taxon>Fungi</taxon>
        <taxon>Dikarya</taxon>
        <taxon>Ascomycota</taxon>
        <taxon>Pezizomycotina</taxon>
        <taxon>Sordariomycetes</taxon>
        <taxon>Hypocreomycetidae</taxon>
        <taxon>Hypocreales</taxon>
        <taxon>Nectriaceae</taxon>
        <taxon>Fusarium</taxon>
        <taxon>Fusarium decemcellulare species complex</taxon>
    </lineage>
</organism>
<dbReference type="EMBL" id="JAADYS010000919">
    <property type="protein sequence ID" value="KAF4466168.1"/>
    <property type="molecule type" value="Genomic_DNA"/>
</dbReference>
<gene>
    <name evidence="2" type="ORF">FALBO_6975</name>
</gene>
<feature type="region of interest" description="Disordered" evidence="1">
    <location>
        <begin position="1"/>
        <end position="21"/>
    </location>
</feature>
<evidence type="ECO:0000313" key="2">
    <source>
        <dbReference type="EMBL" id="KAF4466168.1"/>
    </source>
</evidence>
<comment type="caution">
    <text evidence="2">The sequence shown here is derived from an EMBL/GenBank/DDBJ whole genome shotgun (WGS) entry which is preliminary data.</text>
</comment>
<evidence type="ECO:0000313" key="3">
    <source>
        <dbReference type="Proteomes" id="UP000554235"/>
    </source>
</evidence>